<evidence type="ECO:0000313" key="4">
    <source>
        <dbReference type="Proteomes" id="UP000001514"/>
    </source>
</evidence>
<dbReference type="PROSITE" id="PS51375">
    <property type="entry name" value="PPR"/>
    <property type="match status" value="2"/>
</dbReference>
<feature type="repeat" description="PPR" evidence="2">
    <location>
        <begin position="71"/>
        <end position="105"/>
    </location>
</feature>
<dbReference type="EMBL" id="GL377688">
    <property type="protein sequence ID" value="EFJ07206.1"/>
    <property type="molecule type" value="Genomic_DNA"/>
</dbReference>
<dbReference type="InterPro" id="IPR011990">
    <property type="entry name" value="TPR-like_helical_dom_sf"/>
</dbReference>
<gene>
    <name evidence="3" type="ORF">SELMODRAFT_134202</name>
</gene>
<feature type="repeat" description="PPR" evidence="2">
    <location>
        <begin position="5"/>
        <end position="39"/>
    </location>
</feature>
<dbReference type="InterPro" id="IPR002885">
    <property type="entry name" value="PPR_rpt"/>
</dbReference>
<dbReference type="NCBIfam" id="TIGR00756">
    <property type="entry name" value="PPR"/>
    <property type="match status" value="1"/>
</dbReference>
<reference evidence="3 4" key="1">
    <citation type="journal article" date="2011" name="Science">
        <title>The Selaginella genome identifies genetic changes associated with the evolution of vascular plants.</title>
        <authorList>
            <person name="Banks J.A."/>
            <person name="Nishiyama T."/>
            <person name="Hasebe M."/>
            <person name="Bowman J.L."/>
            <person name="Gribskov M."/>
            <person name="dePamphilis C."/>
            <person name="Albert V.A."/>
            <person name="Aono N."/>
            <person name="Aoyama T."/>
            <person name="Ambrose B.A."/>
            <person name="Ashton N.W."/>
            <person name="Axtell M.J."/>
            <person name="Barker E."/>
            <person name="Barker M.S."/>
            <person name="Bennetzen J.L."/>
            <person name="Bonawitz N.D."/>
            <person name="Chapple C."/>
            <person name="Cheng C."/>
            <person name="Correa L.G."/>
            <person name="Dacre M."/>
            <person name="DeBarry J."/>
            <person name="Dreyer I."/>
            <person name="Elias M."/>
            <person name="Engstrom E.M."/>
            <person name="Estelle M."/>
            <person name="Feng L."/>
            <person name="Finet C."/>
            <person name="Floyd S.K."/>
            <person name="Frommer W.B."/>
            <person name="Fujita T."/>
            <person name="Gramzow L."/>
            <person name="Gutensohn M."/>
            <person name="Harholt J."/>
            <person name="Hattori M."/>
            <person name="Heyl A."/>
            <person name="Hirai T."/>
            <person name="Hiwatashi Y."/>
            <person name="Ishikawa M."/>
            <person name="Iwata M."/>
            <person name="Karol K.G."/>
            <person name="Koehler B."/>
            <person name="Kolukisaoglu U."/>
            <person name="Kubo M."/>
            <person name="Kurata T."/>
            <person name="Lalonde S."/>
            <person name="Li K."/>
            <person name="Li Y."/>
            <person name="Litt A."/>
            <person name="Lyons E."/>
            <person name="Manning G."/>
            <person name="Maruyama T."/>
            <person name="Michael T.P."/>
            <person name="Mikami K."/>
            <person name="Miyazaki S."/>
            <person name="Morinaga S."/>
            <person name="Murata T."/>
            <person name="Mueller-Roeber B."/>
            <person name="Nelson D.R."/>
            <person name="Obara M."/>
            <person name="Oguri Y."/>
            <person name="Olmstead R.G."/>
            <person name="Onodera N."/>
            <person name="Petersen B.L."/>
            <person name="Pils B."/>
            <person name="Prigge M."/>
            <person name="Rensing S.A."/>
            <person name="Riano-Pachon D.M."/>
            <person name="Roberts A.W."/>
            <person name="Sato Y."/>
            <person name="Scheller H.V."/>
            <person name="Schulz B."/>
            <person name="Schulz C."/>
            <person name="Shakirov E.V."/>
            <person name="Shibagaki N."/>
            <person name="Shinohara N."/>
            <person name="Shippen D.E."/>
            <person name="Soerensen I."/>
            <person name="Sotooka R."/>
            <person name="Sugimoto N."/>
            <person name="Sugita M."/>
            <person name="Sumikawa N."/>
            <person name="Tanurdzic M."/>
            <person name="Theissen G."/>
            <person name="Ulvskov P."/>
            <person name="Wakazuki S."/>
            <person name="Weng J.K."/>
            <person name="Willats W.W."/>
            <person name="Wipf D."/>
            <person name="Wolf P.G."/>
            <person name="Yang L."/>
            <person name="Zimmer A.D."/>
            <person name="Zhu Q."/>
            <person name="Mitros T."/>
            <person name="Hellsten U."/>
            <person name="Loque D."/>
            <person name="Otillar R."/>
            <person name="Salamov A."/>
            <person name="Schmutz J."/>
            <person name="Shapiro H."/>
            <person name="Lindquist E."/>
            <person name="Lucas S."/>
            <person name="Rokhsar D."/>
            <person name="Grigoriev I.V."/>
        </authorList>
    </citation>
    <scope>NUCLEOTIDE SEQUENCE [LARGE SCALE GENOMIC DNA]</scope>
</reference>
<dbReference type="eggNOG" id="KOG4197">
    <property type="taxonomic scope" value="Eukaryota"/>
</dbReference>
<dbReference type="PANTHER" id="PTHR47926:SF382">
    <property type="entry name" value="PENTACOTRIPEPTIDE-REPEAT REGION OF PRORP DOMAIN-CONTAINING PROTEIN"/>
    <property type="match status" value="1"/>
</dbReference>
<dbReference type="Gramene" id="EFJ07206">
    <property type="protein sequence ID" value="EFJ07206"/>
    <property type="gene ID" value="SELMODRAFT_134202"/>
</dbReference>
<dbReference type="HOGENOM" id="CLU_002706_0_0_1"/>
<protein>
    <recommendedName>
        <fullName evidence="5">Pentacotripeptide-repeat region of PRORP domain-containing protein</fullName>
    </recommendedName>
</protein>
<keyword evidence="4" id="KW-1185">Reference proteome</keyword>
<dbReference type="STRING" id="88036.D8T881"/>
<dbReference type="Gene3D" id="1.25.40.10">
    <property type="entry name" value="Tetratricopeptide repeat domain"/>
    <property type="match status" value="2"/>
</dbReference>
<evidence type="ECO:0000256" key="1">
    <source>
        <dbReference type="ARBA" id="ARBA00022737"/>
    </source>
</evidence>
<accession>D8T881</accession>
<name>D8T881_SELML</name>
<evidence type="ECO:0000256" key="2">
    <source>
        <dbReference type="PROSITE-ProRule" id="PRU00708"/>
    </source>
</evidence>
<proteinExistence type="predicted"/>
<dbReference type="GO" id="GO:0009451">
    <property type="term" value="P:RNA modification"/>
    <property type="evidence" value="ECO:0007669"/>
    <property type="project" value="InterPro"/>
</dbReference>
<keyword evidence="1" id="KW-0677">Repeat</keyword>
<dbReference type="PANTHER" id="PTHR47926">
    <property type="entry name" value="PENTATRICOPEPTIDE REPEAT-CONTAINING PROTEIN"/>
    <property type="match status" value="1"/>
</dbReference>
<dbReference type="InterPro" id="IPR046960">
    <property type="entry name" value="PPR_At4g14850-like_plant"/>
</dbReference>
<sequence>MPERDVVAWTVMLLGFAESGRAEEAIWLFACAPERNPDMWTALAAMHCRSGDAREAERVMAAVDGGIPARSVVSWTVMVEAYAQAGHIGLAAQLFSRMPERDTVSWNVMVVAYAHCARVNASVHCLHTMHVLGLQPNGSSLLSVLCACNHIGTVSSASQSMVSMMLDHGITPQPHHVSCLVDILGRAGQLRNAQELVEEHGGGPGWESLLGACQVHAGGAIGRESLAAQRLMINKPKTASWFRMLCRGTSCYQPTAVVGMLARPRGCLMQCRWRSET</sequence>
<dbReference type="KEGG" id="smo:SELMODRAFT_134202"/>
<dbReference type="Pfam" id="PF01535">
    <property type="entry name" value="PPR"/>
    <property type="match status" value="3"/>
</dbReference>
<evidence type="ECO:0000313" key="3">
    <source>
        <dbReference type="EMBL" id="EFJ07206.1"/>
    </source>
</evidence>
<evidence type="ECO:0008006" key="5">
    <source>
        <dbReference type="Google" id="ProtNLM"/>
    </source>
</evidence>
<dbReference type="Proteomes" id="UP000001514">
    <property type="component" value="Unassembled WGS sequence"/>
</dbReference>
<dbReference type="InParanoid" id="D8T881"/>
<organism evidence="4">
    <name type="scientific">Selaginella moellendorffii</name>
    <name type="common">Spikemoss</name>
    <dbReference type="NCBI Taxonomy" id="88036"/>
    <lineage>
        <taxon>Eukaryota</taxon>
        <taxon>Viridiplantae</taxon>
        <taxon>Streptophyta</taxon>
        <taxon>Embryophyta</taxon>
        <taxon>Tracheophyta</taxon>
        <taxon>Lycopodiopsida</taxon>
        <taxon>Selaginellales</taxon>
        <taxon>Selaginellaceae</taxon>
        <taxon>Selaginella</taxon>
    </lineage>
</organism>
<dbReference type="AlphaFoldDB" id="D8T881"/>
<dbReference type="GO" id="GO:0003723">
    <property type="term" value="F:RNA binding"/>
    <property type="evidence" value="ECO:0007669"/>
    <property type="project" value="InterPro"/>
</dbReference>